<dbReference type="KEGG" id="aqu:100635424"/>
<keyword evidence="4 5" id="KW-0539">Nucleus</keyword>
<feature type="domain" description="Homeobox" evidence="8">
    <location>
        <begin position="80"/>
        <end position="140"/>
    </location>
</feature>
<keyword evidence="3 5" id="KW-0371">Homeobox</keyword>
<evidence type="ECO:0000256" key="7">
    <source>
        <dbReference type="SAM" id="MobiDB-lite"/>
    </source>
</evidence>
<dbReference type="GO" id="GO:0000977">
    <property type="term" value="F:RNA polymerase II transcription regulatory region sequence-specific DNA binding"/>
    <property type="evidence" value="ECO:0007669"/>
    <property type="project" value="TreeGrafter"/>
</dbReference>
<evidence type="ECO:0000256" key="2">
    <source>
        <dbReference type="ARBA" id="ARBA00023125"/>
    </source>
</evidence>
<reference evidence="9" key="2">
    <citation type="submission" date="2017-05" db="UniProtKB">
        <authorList>
            <consortium name="EnsemblMetazoa"/>
        </authorList>
    </citation>
    <scope>IDENTIFICATION</scope>
</reference>
<dbReference type="InterPro" id="IPR017970">
    <property type="entry name" value="Homeobox_CS"/>
</dbReference>
<dbReference type="SUPFAM" id="SSF46689">
    <property type="entry name" value="Homeodomain-like"/>
    <property type="match status" value="1"/>
</dbReference>
<evidence type="ECO:0000256" key="4">
    <source>
        <dbReference type="ARBA" id="ARBA00023242"/>
    </source>
</evidence>
<evidence type="ECO:0000256" key="6">
    <source>
        <dbReference type="RuleBase" id="RU000682"/>
    </source>
</evidence>
<dbReference type="InterPro" id="IPR009057">
    <property type="entry name" value="Homeodomain-like_sf"/>
</dbReference>
<dbReference type="SMART" id="SM00389">
    <property type="entry name" value="HOX"/>
    <property type="match status" value="1"/>
</dbReference>
<keyword evidence="2 5" id="KW-0238">DNA-binding</keyword>
<dbReference type="CDD" id="cd00086">
    <property type="entry name" value="homeodomain"/>
    <property type="match status" value="1"/>
</dbReference>
<dbReference type="GO" id="GO:0000981">
    <property type="term" value="F:DNA-binding transcription factor activity, RNA polymerase II-specific"/>
    <property type="evidence" value="ECO:0007669"/>
    <property type="project" value="InterPro"/>
</dbReference>
<dbReference type="PROSITE" id="PS00027">
    <property type="entry name" value="HOMEOBOX_1"/>
    <property type="match status" value="1"/>
</dbReference>
<dbReference type="PROSITE" id="PS50071">
    <property type="entry name" value="HOMEOBOX_2"/>
    <property type="match status" value="1"/>
</dbReference>
<gene>
    <name evidence="9" type="primary">100635424</name>
</gene>
<dbReference type="Proteomes" id="UP000007879">
    <property type="component" value="Unassembled WGS sequence"/>
</dbReference>
<evidence type="ECO:0000313" key="9">
    <source>
        <dbReference type="EnsemblMetazoa" id="Aqu2.1.42262_001"/>
    </source>
</evidence>
<feature type="region of interest" description="Disordered" evidence="7">
    <location>
        <begin position="1"/>
        <end position="75"/>
    </location>
</feature>
<dbReference type="FunFam" id="1.10.10.60:FF:000679">
    <property type="entry name" value="Homeobox protein aristaless"/>
    <property type="match status" value="1"/>
</dbReference>
<keyword evidence="10" id="KW-1185">Reference proteome</keyword>
<feature type="DNA-binding region" description="Homeobox" evidence="5">
    <location>
        <begin position="82"/>
        <end position="141"/>
    </location>
</feature>
<protein>
    <recommendedName>
        <fullName evidence="8">Homeobox domain-containing protein</fullName>
    </recommendedName>
</protein>
<dbReference type="InterPro" id="IPR050649">
    <property type="entry name" value="Paired_Homeobox_TFs"/>
</dbReference>
<dbReference type="EnsemblMetazoa" id="Aqu2.1.42262_001">
    <property type="protein sequence ID" value="Aqu2.1.42262_001"/>
    <property type="gene ID" value="Aqu2.1.42262"/>
</dbReference>
<dbReference type="AlphaFoldDB" id="A0A1X7VQA7"/>
<evidence type="ECO:0000256" key="3">
    <source>
        <dbReference type="ARBA" id="ARBA00023155"/>
    </source>
</evidence>
<feature type="compositionally biased region" description="Low complexity" evidence="7">
    <location>
        <begin position="35"/>
        <end position="52"/>
    </location>
</feature>
<dbReference type="PANTHER" id="PTHR24329:SF543">
    <property type="entry name" value="FI01017P-RELATED"/>
    <property type="match status" value="1"/>
</dbReference>
<dbReference type="InParanoid" id="A0A1X7VQA7"/>
<dbReference type="EnsemblMetazoa" id="XM_003383204.2">
    <property type="protein sequence ID" value="XP_003383252.1"/>
    <property type="gene ID" value="LOC100635424"/>
</dbReference>
<evidence type="ECO:0000256" key="5">
    <source>
        <dbReference type="PROSITE-ProRule" id="PRU00108"/>
    </source>
</evidence>
<dbReference type="STRING" id="400682.A0A1X7VQA7"/>
<dbReference type="Pfam" id="PF00046">
    <property type="entry name" value="Homeodomain"/>
    <property type="match status" value="1"/>
</dbReference>
<evidence type="ECO:0000259" key="8">
    <source>
        <dbReference type="PROSITE" id="PS50071"/>
    </source>
</evidence>
<dbReference type="eggNOG" id="KOG0490">
    <property type="taxonomic scope" value="Eukaryota"/>
</dbReference>
<feature type="compositionally biased region" description="Polar residues" evidence="7">
    <location>
        <begin position="15"/>
        <end position="34"/>
    </location>
</feature>
<dbReference type="OrthoDB" id="6159439at2759"/>
<sequence length="337" mass="35913">MVAGVMSEEEYKTALQKQTLLMQSPREGTQYTPGSPTRSRTSSPSTSSTIECGGAGGGQNDGAEGEERKSPLSNGDLLLKKKRRYRTTFTSFQLRELEKAFERTHYPDVFTREDLANRVELTEARVQVWFQNRRAKWRKKEKQQGLPSPTAQPIAATSTPPALISSHETSTRVITLNPSSLLQSPPDTTTTTILATPEASVALPTLPQATTPVPLAHFLSGAASGATQPRQWHHPPALNFLSTTPSTNTTTLRAITLPNGGIVLQPTLATLPATAPAGTTQIIGLHPAQTAAASAGVFAPQILSSPFQLAQIPVSMATGLSSGVITLQLAQQNVTSS</sequence>
<comment type="subcellular location">
    <subcellularLocation>
        <location evidence="1 5 6">Nucleus</location>
    </subcellularLocation>
</comment>
<dbReference type="PANTHER" id="PTHR24329">
    <property type="entry name" value="HOMEOBOX PROTEIN ARISTALESS"/>
    <property type="match status" value="1"/>
</dbReference>
<dbReference type="GO" id="GO:0005634">
    <property type="term" value="C:nucleus"/>
    <property type="evidence" value="ECO:0007669"/>
    <property type="project" value="UniProtKB-SubCell"/>
</dbReference>
<dbReference type="InterPro" id="IPR001356">
    <property type="entry name" value="HD"/>
</dbReference>
<dbReference type="Gene3D" id="1.10.10.60">
    <property type="entry name" value="Homeodomain-like"/>
    <property type="match status" value="1"/>
</dbReference>
<reference evidence="10" key="1">
    <citation type="journal article" date="2010" name="Nature">
        <title>The Amphimedon queenslandica genome and the evolution of animal complexity.</title>
        <authorList>
            <person name="Srivastava M."/>
            <person name="Simakov O."/>
            <person name="Chapman J."/>
            <person name="Fahey B."/>
            <person name="Gauthier M.E."/>
            <person name="Mitros T."/>
            <person name="Richards G.S."/>
            <person name="Conaco C."/>
            <person name="Dacre M."/>
            <person name="Hellsten U."/>
            <person name="Larroux C."/>
            <person name="Putnam N.H."/>
            <person name="Stanke M."/>
            <person name="Adamska M."/>
            <person name="Darling A."/>
            <person name="Degnan S.M."/>
            <person name="Oakley T.H."/>
            <person name="Plachetzki D.C."/>
            <person name="Zhai Y."/>
            <person name="Adamski M."/>
            <person name="Calcino A."/>
            <person name="Cummins S.F."/>
            <person name="Goodstein D.M."/>
            <person name="Harris C."/>
            <person name="Jackson D.J."/>
            <person name="Leys S.P."/>
            <person name="Shu S."/>
            <person name="Woodcroft B.J."/>
            <person name="Vervoort M."/>
            <person name="Kosik K.S."/>
            <person name="Manning G."/>
            <person name="Degnan B.M."/>
            <person name="Rokhsar D.S."/>
        </authorList>
    </citation>
    <scope>NUCLEOTIDE SEQUENCE [LARGE SCALE GENOMIC DNA]</scope>
</reference>
<accession>A0A1X7VQA7</accession>
<name>A0A1X7VQA7_AMPQE</name>
<proteinExistence type="predicted"/>
<evidence type="ECO:0000256" key="1">
    <source>
        <dbReference type="ARBA" id="ARBA00004123"/>
    </source>
</evidence>
<evidence type="ECO:0000313" key="10">
    <source>
        <dbReference type="Proteomes" id="UP000007879"/>
    </source>
</evidence>
<organism evidence="9">
    <name type="scientific">Amphimedon queenslandica</name>
    <name type="common">Sponge</name>
    <dbReference type="NCBI Taxonomy" id="400682"/>
    <lineage>
        <taxon>Eukaryota</taxon>
        <taxon>Metazoa</taxon>
        <taxon>Porifera</taxon>
        <taxon>Demospongiae</taxon>
        <taxon>Heteroscleromorpha</taxon>
        <taxon>Haplosclerida</taxon>
        <taxon>Niphatidae</taxon>
        <taxon>Amphimedon</taxon>
    </lineage>
</organism>